<evidence type="ECO:0000313" key="3">
    <source>
        <dbReference type="Proteomes" id="UP001153269"/>
    </source>
</evidence>
<dbReference type="EMBL" id="CADEAL010004193">
    <property type="protein sequence ID" value="CAB1453939.1"/>
    <property type="molecule type" value="Genomic_DNA"/>
</dbReference>
<gene>
    <name evidence="2" type="ORF">PLEPLA_LOCUS41699</name>
</gene>
<keyword evidence="3" id="KW-1185">Reference proteome</keyword>
<feature type="region of interest" description="Disordered" evidence="1">
    <location>
        <begin position="1"/>
        <end position="26"/>
    </location>
</feature>
<dbReference type="AlphaFoldDB" id="A0A9N7VQP0"/>
<accession>A0A9N7VQP0</accession>
<dbReference type="Proteomes" id="UP001153269">
    <property type="component" value="Unassembled WGS sequence"/>
</dbReference>
<evidence type="ECO:0000313" key="2">
    <source>
        <dbReference type="EMBL" id="CAB1453939.1"/>
    </source>
</evidence>
<protein>
    <submittedName>
        <fullName evidence="2">Uncharacterized protein</fullName>
    </submittedName>
</protein>
<proteinExistence type="predicted"/>
<sequence>MCLKPASCRPRGGGDSQGQTGPDGCEDIHLRGDILDSLLCSSSAAPRSSSAPHRDRQDLMVVRTLSSEETSWIHSSAPPLLLLCSSSAPPLLLTGTDREHDGREDLSSKRGDILDSLLCSSSAPPLLLLLLSLLLTGDRQDMMADGGVDDPQRTSVHDLFESWTDVPSGATSLDLRGREDIRRTGSYSSQ</sequence>
<comment type="caution">
    <text evidence="2">The sequence shown here is derived from an EMBL/GenBank/DDBJ whole genome shotgun (WGS) entry which is preliminary data.</text>
</comment>
<name>A0A9N7VQP0_PLEPL</name>
<evidence type="ECO:0000256" key="1">
    <source>
        <dbReference type="SAM" id="MobiDB-lite"/>
    </source>
</evidence>
<reference evidence="2" key="1">
    <citation type="submission" date="2020-03" db="EMBL/GenBank/DDBJ databases">
        <authorList>
            <person name="Weist P."/>
        </authorList>
    </citation>
    <scope>NUCLEOTIDE SEQUENCE</scope>
</reference>
<organism evidence="2 3">
    <name type="scientific">Pleuronectes platessa</name>
    <name type="common">European plaice</name>
    <dbReference type="NCBI Taxonomy" id="8262"/>
    <lineage>
        <taxon>Eukaryota</taxon>
        <taxon>Metazoa</taxon>
        <taxon>Chordata</taxon>
        <taxon>Craniata</taxon>
        <taxon>Vertebrata</taxon>
        <taxon>Euteleostomi</taxon>
        <taxon>Actinopterygii</taxon>
        <taxon>Neopterygii</taxon>
        <taxon>Teleostei</taxon>
        <taxon>Neoteleostei</taxon>
        <taxon>Acanthomorphata</taxon>
        <taxon>Carangaria</taxon>
        <taxon>Pleuronectiformes</taxon>
        <taxon>Pleuronectoidei</taxon>
        <taxon>Pleuronectidae</taxon>
        <taxon>Pleuronectes</taxon>
    </lineage>
</organism>